<feature type="non-terminal residue" evidence="2">
    <location>
        <position position="101"/>
    </location>
</feature>
<accession>A0A0H1BI43</accession>
<dbReference type="Proteomes" id="UP000053573">
    <property type="component" value="Unassembled WGS sequence"/>
</dbReference>
<protein>
    <submittedName>
        <fullName evidence="2">Uncharacterized protein</fullName>
    </submittedName>
</protein>
<reference evidence="3" key="1">
    <citation type="journal article" date="2015" name="PLoS Genet.">
        <title>The dynamic genome and transcriptome of the human fungal pathogen Blastomyces and close relative Emmonsia.</title>
        <authorList>
            <person name="Munoz J.F."/>
            <person name="Gauthier G.M."/>
            <person name="Desjardins C.A."/>
            <person name="Gallo J.E."/>
            <person name="Holder J."/>
            <person name="Sullivan T.D."/>
            <person name="Marty A.J."/>
            <person name="Carmen J.C."/>
            <person name="Chen Z."/>
            <person name="Ding L."/>
            <person name="Gujja S."/>
            <person name="Magrini V."/>
            <person name="Misas E."/>
            <person name="Mitreva M."/>
            <person name="Priest M."/>
            <person name="Saif S."/>
            <person name="Whiston E.A."/>
            <person name="Young S."/>
            <person name="Zeng Q."/>
            <person name="Goldman W.E."/>
            <person name="Mardis E.R."/>
            <person name="Taylor J.W."/>
            <person name="McEwen J.G."/>
            <person name="Clay O.K."/>
            <person name="Klein B.S."/>
            <person name="Cuomo C.A."/>
        </authorList>
    </citation>
    <scope>NUCLEOTIDE SEQUENCE [LARGE SCALE GENOMIC DNA]</scope>
    <source>
        <strain evidence="3">UAMH 139</strain>
    </source>
</reference>
<name>A0A0H1BI43_9EURO</name>
<sequence>FPRQWPMGAVESRTGLFVNSRGHGATTEWSHDLPQSCDLMPTSKTNNGRYADKDGQGEYRRPSAKVCPEVGIFPNGITLDTGFIAIRYCTLVTQRPAQPSN</sequence>
<feature type="non-terminal residue" evidence="2">
    <location>
        <position position="1"/>
    </location>
</feature>
<evidence type="ECO:0000313" key="3">
    <source>
        <dbReference type="Proteomes" id="UP000053573"/>
    </source>
</evidence>
<feature type="compositionally biased region" description="Basic and acidic residues" evidence="1">
    <location>
        <begin position="50"/>
        <end position="60"/>
    </location>
</feature>
<organism evidence="2 3">
    <name type="scientific">Blastomyces silverae</name>
    <dbReference type="NCBI Taxonomy" id="2060906"/>
    <lineage>
        <taxon>Eukaryota</taxon>
        <taxon>Fungi</taxon>
        <taxon>Dikarya</taxon>
        <taxon>Ascomycota</taxon>
        <taxon>Pezizomycotina</taxon>
        <taxon>Eurotiomycetes</taxon>
        <taxon>Eurotiomycetidae</taxon>
        <taxon>Onygenales</taxon>
        <taxon>Ajellomycetaceae</taxon>
        <taxon>Blastomyces</taxon>
    </lineage>
</organism>
<feature type="region of interest" description="Disordered" evidence="1">
    <location>
        <begin position="23"/>
        <end position="60"/>
    </location>
</feature>
<dbReference type="EMBL" id="LDEV01002515">
    <property type="protein sequence ID" value="KLJ08806.1"/>
    <property type="molecule type" value="Genomic_DNA"/>
</dbReference>
<evidence type="ECO:0000313" key="2">
    <source>
        <dbReference type="EMBL" id="KLJ08806.1"/>
    </source>
</evidence>
<keyword evidence="3" id="KW-1185">Reference proteome</keyword>
<evidence type="ECO:0000256" key="1">
    <source>
        <dbReference type="SAM" id="MobiDB-lite"/>
    </source>
</evidence>
<proteinExistence type="predicted"/>
<comment type="caution">
    <text evidence="2">The sequence shown here is derived from an EMBL/GenBank/DDBJ whole genome shotgun (WGS) entry which is preliminary data.</text>
</comment>
<gene>
    <name evidence="2" type="ORF">EMPG_15774</name>
</gene>
<dbReference type="AlphaFoldDB" id="A0A0H1BI43"/>